<dbReference type="EC" id="2.1.1.37" evidence="1"/>
<dbReference type="RefSeq" id="WP_323325012.1">
    <property type="nucleotide sequence ID" value="NZ_JAYFSI010000001.1"/>
</dbReference>
<dbReference type="InterPro" id="IPR001525">
    <property type="entry name" value="C5_MeTfrase"/>
</dbReference>
<protein>
    <recommendedName>
        <fullName evidence="1">DNA (cytosine-5-)-methyltransferase</fullName>
        <ecNumber evidence="1">2.1.1.37</ecNumber>
    </recommendedName>
</protein>
<keyword evidence="2 6" id="KW-0489">Methyltransferase</keyword>
<comment type="caution">
    <text evidence="6">Lacks conserved residue(s) required for the propagation of feature annotation.</text>
</comment>
<evidence type="ECO:0000256" key="6">
    <source>
        <dbReference type="PROSITE-ProRule" id="PRU01016"/>
    </source>
</evidence>
<name>A0ABU5R217_9PSEU</name>
<dbReference type="Gene3D" id="3.40.50.150">
    <property type="entry name" value="Vaccinia Virus protein VP39"/>
    <property type="match status" value="1"/>
</dbReference>
<comment type="caution">
    <text evidence="7">The sequence shown here is derived from an EMBL/GenBank/DDBJ whole genome shotgun (WGS) entry which is preliminary data.</text>
</comment>
<evidence type="ECO:0000313" key="7">
    <source>
        <dbReference type="EMBL" id="MEA5359704.1"/>
    </source>
</evidence>
<dbReference type="SUPFAM" id="SSF53335">
    <property type="entry name" value="S-adenosyl-L-methionine-dependent methyltransferases"/>
    <property type="match status" value="1"/>
</dbReference>
<dbReference type="Pfam" id="PF00145">
    <property type="entry name" value="DNA_methylase"/>
    <property type="match status" value="2"/>
</dbReference>
<evidence type="ECO:0000256" key="2">
    <source>
        <dbReference type="ARBA" id="ARBA00022603"/>
    </source>
</evidence>
<dbReference type="PROSITE" id="PS51679">
    <property type="entry name" value="SAM_MT_C5"/>
    <property type="match status" value="1"/>
</dbReference>
<keyword evidence="5" id="KW-0680">Restriction system</keyword>
<keyword evidence="3 6" id="KW-0808">Transferase</keyword>
<gene>
    <name evidence="7" type="ORF">VA596_09165</name>
</gene>
<dbReference type="GO" id="GO:0008168">
    <property type="term" value="F:methyltransferase activity"/>
    <property type="evidence" value="ECO:0007669"/>
    <property type="project" value="UniProtKB-KW"/>
</dbReference>
<evidence type="ECO:0000256" key="5">
    <source>
        <dbReference type="ARBA" id="ARBA00022747"/>
    </source>
</evidence>
<reference evidence="7 8" key="1">
    <citation type="submission" date="2023-12" db="EMBL/GenBank/DDBJ databases">
        <title>Amycolatopsis sp. V23-08.</title>
        <authorList>
            <person name="Somphong A."/>
        </authorList>
    </citation>
    <scope>NUCLEOTIDE SEQUENCE [LARGE SCALE GENOMIC DNA]</scope>
    <source>
        <strain evidence="7 8">V23-08</strain>
    </source>
</reference>
<accession>A0ABU5R217</accession>
<keyword evidence="4 6" id="KW-0949">S-adenosyl-L-methionine</keyword>
<sequence length="338" mass="36957">MPREHDSKHYDSPGKRYRSLELCAGAGGLALGLEQAGFDPVLLLDNVDLPCKTLSLNRPQWDIQKMDLREFDPAEDDERLYDVDLLSAGLPRVQASATVNRGRGSDVELELLRAAVWLVPGIQPRALLIENVPDLVTKDRYANDREHAEKELEHLGYDVRWFVVNAADYGVSQVRRHGIMVAFKGGAGDTFRLPQVQPPPPSVGAVLRESMASRGWSQVDEWAAQADQLAPTLVGGSWDRGGADLGPTGSKHLWAKMGVNGGTVADLPPDPDFRWDPNLGPAGMVRLTVPQVALLQGFPSDWQLSGRKTNQYRQVGNATPPPVGRALGQAIRGVLERS</sequence>
<dbReference type="Proteomes" id="UP001304298">
    <property type="component" value="Unassembled WGS sequence"/>
</dbReference>
<dbReference type="GO" id="GO:0032259">
    <property type="term" value="P:methylation"/>
    <property type="evidence" value="ECO:0007669"/>
    <property type="project" value="UniProtKB-KW"/>
</dbReference>
<evidence type="ECO:0000256" key="3">
    <source>
        <dbReference type="ARBA" id="ARBA00022679"/>
    </source>
</evidence>
<evidence type="ECO:0000256" key="1">
    <source>
        <dbReference type="ARBA" id="ARBA00011975"/>
    </source>
</evidence>
<proteinExistence type="inferred from homology"/>
<dbReference type="InterPro" id="IPR029063">
    <property type="entry name" value="SAM-dependent_MTases_sf"/>
</dbReference>
<organism evidence="7 8">
    <name type="scientific">Amycolatopsis heterodermiae</name>
    <dbReference type="NCBI Taxonomy" id="3110235"/>
    <lineage>
        <taxon>Bacteria</taxon>
        <taxon>Bacillati</taxon>
        <taxon>Actinomycetota</taxon>
        <taxon>Actinomycetes</taxon>
        <taxon>Pseudonocardiales</taxon>
        <taxon>Pseudonocardiaceae</taxon>
        <taxon>Amycolatopsis</taxon>
    </lineage>
</organism>
<keyword evidence="8" id="KW-1185">Reference proteome</keyword>
<dbReference type="Gene3D" id="3.90.120.10">
    <property type="entry name" value="DNA Methylase, subunit A, domain 2"/>
    <property type="match status" value="1"/>
</dbReference>
<evidence type="ECO:0000256" key="4">
    <source>
        <dbReference type="ARBA" id="ARBA00022691"/>
    </source>
</evidence>
<comment type="similarity">
    <text evidence="6">Belongs to the class I-like SAM-binding methyltransferase superfamily. C5-methyltransferase family.</text>
</comment>
<dbReference type="PRINTS" id="PR00105">
    <property type="entry name" value="C5METTRFRASE"/>
</dbReference>
<dbReference type="PANTHER" id="PTHR10629:SF52">
    <property type="entry name" value="DNA (CYTOSINE-5)-METHYLTRANSFERASE 1"/>
    <property type="match status" value="1"/>
</dbReference>
<dbReference type="EMBL" id="JAYFSI010000001">
    <property type="protein sequence ID" value="MEA5359704.1"/>
    <property type="molecule type" value="Genomic_DNA"/>
</dbReference>
<dbReference type="InterPro" id="IPR050390">
    <property type="entry name" value="C5-Methyltransferase"/>
</dbReference>
<evidence type="ECO:0000313" key="8">
    <source>
        <dbReference type="Proteomes" id="UP001304298"/>
    </source>
</evidence>
<dbReference type="PANTHER" id="PTHR10629">
    <property type="entry name" value="CYTOSINE-SPECIFIC METHYLTRANSFERASE"/>
    <property type="match status" value="1"/>
</dbReference>